<protein>
    <recommendedName>
        <fullName evidence="5">DNA-directed RNA polymerase</fullName>
    </recommendedName>
</protein>
<dbReference type="PANTHER" id="PTHR36182">
    <property type="entry name" value="PROTEIN, PUTATIVE (AFU_ORTHOLOGUE AFUA_6G10930)-RELATED"/>
    <property type="match status" value="1"/>
</dbReference>
<proteinExistence type="predicted"/>
<dbReference type="OrthoDB" id="2342176at2759"/>
<evidence type="ECO:0000313" key="3">
    <source>
        <dbReference type="EMBL" id="OCF32734.1"/>
    </source>
</evidence>
<dbReference type="PANTHER" id="PTHR36182:SF1">
    <property type="entry name" value="PROTEIN, PUTATIVE (AFU_ORTHOLOGUE AFUA_6G10930)-RELATED"/>
    <property type="match status" value="1"/>
</dbReference>
<reference evidence="4" key="2">
    <citation type="submission" date="2013-12" db="EMBL/GenBank/DDBJ databases">
        <title>Evolution of pathogenesis and genome organization in the Tremellales.</title>
        <authorList>
            <person name="Cuomo C."/>
            <person name="Litvintseva A."/>
            <person name="Heitman J."/>
            <person name="Chen Y."/>
            <person name="Sun S."/>
            <person name="Springer D."/>
            <person name="Dromer F."/>
            <person name="Young S."/>
            <person name="Zeng Q."/>
            <person name="Chapman S."/>
            <person name="Gujja S."/>
            <person name="Saif S."/>
            <person name="Birren B."/>
        </authorList>
    </citation>
    <scope>NUCLEOTIDE SEQUENCE [LARGE SCALE GENOMIC DNA]</scope>
    <source>
        <strain evidence="4">BCC8398</strain>
    </source>
</reference>
<feature type="compositionally biased region" description="Low complexity" evidence="1">
    <location>
        <begin position="237"/>
        <end position="261"/>
    </location>
</feature>
<sequence>MFANSRLVVLSTLLAASSAMAHCQLAWPFPLHSPLNPATPEAIKDYSMTSPLISSGTYPCKGYINNPSSDMDSVASFSAGSPMNFTIAGTATHGGGSCQISMSYDLGATWNVIWTQMGGCLVDGMTNTIDIPSEAPSGEALFAWGWFNRLGNREMYHNCAVVTITNGGSGLNEDDFPTPFVANANVNDCATIEGVDVVFPNPGKNVKYGGDYASSKPTTPAGYTGSNCVGPGATEKTASSGSSSGSSSASSAAPSATTSADSAGISIGVSASIGLGIGGDQATATSTGSASENTEYTLSLSPDTTSLGDANAIAPQPTASSTAGTSSGGKTCKAKQSRRSSLSTSHSNGGIARRHQRLIRRARQQSSSHEERDTKRVAASKAEHISHTDKRAGNGSDGIKRVAAQKATHNLQVRNGVIEVVRS</sequence>
<feature type="compositionally biased region" description="Basic residues" evidence="1">
    <location>
        <begin position="352"/>
        <end position="363"/>
    </location>
</feature>
<keyword evidence="4" id="KW-1185">Reference proteome</keyword>
<dbReference type="AlphaFoldDB" id="A0A1B9GNQ0"/>
<name>A0A1B9GNQ0_9TREE</name>
<evidence type="ECO:0008006" key="5">
    <source>
        <dbReference type="Google" id="ProtNLM"/>
    </source>
</evidence>
<feature type="chain" id="PRO_5008627230" description="DNA-directed RNA polymerase" evidence="2">
    <location>
        <begin position="22"/>
        <end position="423"/>
    </location>
</feature>
<dbReference type="EMBL" id="KV700129">
    <property type="protein sequence ID" value="OCF32734.1"/>
    <property type="molecule type" value="Genomic_DNA"/>
</dbReference>
<evidence type="ECO:0000313" key="4">
    <source>
        <dbReference type="Proteomes" id="UP000092666"/>
    </source>
</evidence>
<evidence type="ECO:0000256" key="1">
    <source>
        <dbReference type="SAM" id="MobiDB-lite"/>
    </source>
</evidence>
<feature type="signal peptide" evidence="2">
    <location>
        <begin position="1"/>
        <end position="21"/>
    </location>
</feature>
<reference evidence="3 4" key="1">
    <citation type="submission" date="2013-07" db="EMBL/GenBank/DDBJ databases">
        <title>The Genome Sequence of Cryptococcus heveanensis BCC8398.</title>
        <authorList>
            <consortium name="The Broad Institute Genome Sequencing Platform"/>
            <person name="Cuomo C."/>
            <person name="Litvintseva A."/>
            <person name="Chen Y."/>
            <person name="Heitman J."/>
            <person name="Sun S."/>
            <person name="Springer D."/>
            <person name="Dromer F."/>
            <person name="Young S.K."/>
            <person name="Zeng Q."/>
            <person name="Gargeya S."/>
            <person name="Fitzgerald M."/>
            <person name="Abouelleil A."/>
            <person name="Alvarado L."/>
            <person name="Berlin A.M."/>
            <person name="Chapman S.B."/>
            <person name="Dewar J."/>
            <person name="Goldberg J."/>
            <person name="Griggs A."/>
            <person name="Gujja S."/>
            <person name="Hansen M."/>
            <person name="Howarth C."/>
            <person name="Imamovic A."/>
            <person name="Larimer J."/>
            <person name="McCowan C."/>
            <person name="Murphy C."/>
            <person name="Pearson M."/>
            <person name="Priest M."/>
            <person name="Roberts A."/>
            <person name="Saif S."/>
            <person name="Shea T."/>
            <person name="Sykes S."/>
            <person name="Wortman J."/>
            <person name="Nusbaum C."/>
            <person name="Birren B."/>
        </authorList>
    </citation>
    <scope>NUCLEOTIDE SEQUENCE [LARGE SCALE GENOMIC DNA]</scope>
    <source>
        <strain evidence="3 4">BCC8398</strain>
    </source>
</reference>
<feature type="compositionally biased region" description="Polar residues" evidence="1">
    <location>
        <begin position="282"/>
        <end position="308"/>
    </location>
</feature>
<feature type="region of interest" description="Disordered" evidence="1">
    <location>
        <begin position="234"/>
        <end position="261"/>
    </location>
</feature>
<gene>
    <name evidence="3" type="ORF">I316_05655</name>
</gene>
<dbReference type="Proteomes" id="UP000092666">
    <property type="component" value="Unassembled WGS sequence"/>
</dbReference>
<feature type="compositionally biased region" description="Basic and acidic residues" evidence="1">
    <location>
        <begin position="368"/>
        <end position="392"/>
    </location>
</feature>
<organism evidence="3 4">
    <name type="scientific">Kwoniella heveanensis BCC8398</name>
    <dbReference type="NCBI Taxonomy" id="1296120"/>
    <lineage>
        <taxon>Eukaryota</taxon>
        <taxon>Fungi</taxon>
        <taxon>Dikarya</taxon>
        <taxon>Basidiomycota</taxon>
        <taxon>Agaricomycotina</taxon>
        <taxon>Tremellomycetes</taxon>
        <taxon>Tremellales</taxon>
        <taxon>Cryptococcaceae</taxon>
        <taxon>Kwoniella</taxon>
    </lineage>
</organism>
<evidence type="ECO:0000256" key="2">
    <source>
        <dbReference type="SAM" id="SignalP"/>
    </source>
</evidence>
<feature type="compositionally biased region" description="Low complexity" evidence="1">
    <location>
        <begin position="318"/>
        <end position="329"/>
    </location>
</feature>
<accession>A0A1B9GNQ0</accession>
<feature type="region of interest" description="Disordered" evidence="1">
    <location>
        <begin position="282"/>
        <end position="397"/>
    </location>
</feature>
<dbReference type="Gene3D" id="2.70.50.70">
    <property type="match status" value="1"/>
</dbReference>
<keyword evidence="2" id="KW-0732">Signal</keyword>